<feature type="compositionally biased region" description="Acidic residues" evidence="1">
    <location>
        <begin position="8"/>
        <end position="21"/>
    </location>
</feature>
<dbReference type="InterPro" id="IPR036047">
    <property type="entry name" value="F-box-like_dom_sf"/>
</dbReference>
<dbReference type="AlphaFoldDB" id="A0A834G001"/>
<gene>
    <name evidence="2" type="ORF">RHSIM_Rhsim13G0215100</name>
</gene>
<organism evidence="2 3">
    <name type="scientific">Rhododendron simsii</name>
    <name type="common">Sims's rhododendron</name>
    <dbReference type="NCBI Taxonomy" id="118357"/>
    <lineage>
        <taxon>Eukaryota</taxon>
        <taxon>Viridiplantae</taxon>
        <taxon>Streptophyta</taxon>
        <taxon>Embryophyta</taxon>
        <taxon>Tracheophyta</taxon>
        <taxon>Spermatophyta</taxon>
        <taxon>Magnoliopsida</taxon>
        <taxon>eudicotyledons</taxon>
        <taxon>Gunneridae</taxon>
        <taxon>Pentapetalae</taxon>
        <taxon>asterids</taxon>
        <taxon>Ericales</taxon>
        <taxon>Ericaceae</taxon>
        <taxon>Ericoideae</taxon>
        <taxon>Rhodoreae</taxon>
        <taxon>Rhododendron</taxon>
    </lineage>
</organism>
<feature type="region of interest" description="Disordered" evidence="1">
    <location>
        <begin position="157"/>
        <end position="176"/>
    </location>
</feature>
<evidence type="ECO:0000256" key="1">
    <source>
        <dbReference type="SAM" id="MobiDB-lite"/>
    </source>
</evidence>
<proteinExistence type="predicted"/>
<evidence type="ECO:0008006" key="4">
    <source>
        <dbReference type="Google" id="ProtNLM"/>
    </source>
</evidence>
<dbReference type="SUPFAM" id="SSF81383">
    <property type="entry name" value="F-box domain"/>
    <property type="match status" value="1"/>
</dbReference>
<protein>
    <recommendedName>
        <fullName evidence="4">F-box domain-containing protein</fullName>
    </recommendedName>
</protein>
<dbReference type="EMBL" id="WJXA01000013">
    <property type="protein sequence ID" value="KAF7120660.1"/>
    <property type="molecule type" value="Genomic_DNA"/>
</dbReference>
<feature type="compositionally biased region" description="Acidic residues" evidence="1">
    <location>
        <begin position="158"/>
        <end position="174"/>
    </location>
</feature>
<dbReference type="PANTHER" id="PTHR31215">
    <property type="entry name" value="OS05G0510400 PROTEIN-RELATED"/>
    <property type="match status" value="1"/>
</dbReference>
<sequence length="660" mass="74894">MSHIDGALGEEEEEEEEEEPAENQFRRLADDVILNIFDKLSGVKCLCRCFVVSRRFSSLVSRVQTVSVKSYDTWELNYLPIVDYDSPGLEQHLNHLIHGLGINFVAKLTHVRALHIELPSDFGSQNDSVFKWAANFTAKLDGVMILYAASLSQIMESEQQEEDETDEQEEEEDKTDSPLLIIKRSVKDAVFRLGILSYVVERHPMLESITITDSKNKGVKLCLDGEKIAECRNWLNFDRVIRPVSGESWRKKCINIGTVPVLELPMSGYVMKWVIFAYYNFFADEDSEVETAMVNAFAEEQGVFSEAAVQILKNHNGLVQESGDVSVFLTVRPQEGKGEVEYLMGHDDIVLNSSPRNKGRLLLGNEGWHDGFQAFSKDLKREFCIETCINLWAETGEHTQDDPLWEQELPLRNSLDLGLSMAQAGKLQLQSPHPKHHNRVSRIRDLMRNSIRDLMRDRTGNIIGIKARIVFLEKSWKIVLSKEGYILRIGSPHARLLFQLENLVSLSTLVAVKCFAVSKRFSSLVPLVQTLSVKTSAWNYLSIPRPKSEIPRRNVWPGALGELLHGLGLNQFDVMSLIKKEKVIKPLPYLLNLALFPSSSRLNFPHLIFHFKHILSLNLNLVSDFNADNDSVSKWGAKFTSNLDSLSFLCASSLFEKDEI</sequence>
<feature type="region of interest" description="Disordered" evidence="1">
    <location>
        <begin position="1"/>
        <end position="23"/>
    </location>
</feature>
<dbReference type="Proteomes" id="UP000626092">
    <property type="component" value="Unassembled WGS sequence"/>
</dbReference>
<name>A0A834G001_RHOSS</name>
<comment type="caution">
    <text evidence="2">The sequence shown here is derived from an EMBL/GenBank/DDBJ whole genome shotgun (WGS) entry which is preliminary data.</text>
</comment>
<dbReference type="OrthoDB" id="1650633at2759"/>
<dbReference type="InterPro" id="IPR044809">
    <property type="entry name" value="AUF1-like"/>
</dbReference>
<evidence type="ECO:0000313" key="2">
    <source>
        <dbReference type="EMBL" id="KAF7120660.1"/>
    </source>
</evidence>
<evidence type="ECO:0000313" key="3">
    <source>
        <dbReference type="Proteomes" id="UP000626092"/>
    </source>
</evidence>
<reference evidence="2" key="1">
    <citation type="submission" date="2019-11" db="EMBL/GenBank/DDBJ databases">
        <authorList>
            <person name="Liu Y."/>
            <person name="Hou J."/>
            <person name="Li T.-Q."/>
            <person name="Guan C.-H."/>
            <person name="Wu X."/>
            <person name="Wu H.-Z."/>
            <person name="Ling F."/>
            <person name="Zhang R."/>
            <person name="Shi X.-G."/>
            <person name="Ren J.-P."/>
            <person name="Chen E.-F."/>
            <person name="Sun J.-M."/>
        </authorList>
    </citation>
    <scope>NUCLEOTIDE SEQUENCE</scope>
    <source>
        <strain evidence="2">Adult_tree_wgs_1</strain>
        <tissue evidence="2">Leaves</tissue>
    </source>
</reference>
<accession>A0A834G001</accession>
<keyword evidence="3" id="KW-1185">Reference proteome</keyword>